<dbReference type="Pfam" id="PF03235">
    <property type="entry name" value="GmrSD_N"/>
    <property type="match status" value="1"/>
</dbReference>
<evidence type="ECO:0000313" key="3">
    <source>
        <dbReference type="EMBL" id="KAA5258795.1"/>
    </source>
</evidence>
<dbReference type="AlphaFoldDB" id="A0A7J4YR15"/>
<dbReference type="EMBL" id="VWAG01000007">
    <property type="protein sequence ID" value="KAA5258795.1"/>
    <property type="molecule type" value="Genomic_DNA"/>
</dbReference>
<dbReference type="Proteomes" id="UP000421791">
    <property type="component" value="Unassembled WGS sequence"/>
</dbReference>
<organism evidence="2 4">
    <name type="scientific">Bacteroides finegoldii</name>
    <dbReference type="NCBI Taxonomy" id="338188"/>
    <lineage>
        <taxon>Bacteria</taxon>
        <taxon>Pseudomonadati</taxon>
        <taxon>Bacteroidota</taxon>
        <taxon>Bacteroidia</taxon>
        <taxon>Bacteroidales</taxon>
        <taxon>Bacteroidaceae</taxon>
        <taxon>Bacteroides</taxon>
    </lineage>
</organism>
<sequence length="834" mass="98574">MTEYSKNISFWGLLTSKKIVIPIIQRDYAQGRIGKEYLRERFLGQLFAALQGDAKPLVLDFVYGSVEADTLYPLDGQQRLTTLWLLHWYLALCAGTLNEDRATLQRFSYETRVSSRTFCQKLCDINEKYKPKNHGIRSFIRNQRWYYSIYDQDPTIQSMLRMLEGTDIKDSNETDIIDGIEEYYLKWTKDRALELLERLKDEENALVKFYLLNMEDKNMPLTDNLYIKMNARGKVLTDFENFKADLLKYKQNDREYLIPEDDASKEDGVSVLMDTRWTDLFWHFRSSEDRIDEIYMSFLNRFFLNLRIANTSFKPEKIIIEDLYKMLSTADKKGNKTDCHYQSMSIYNDVLTKECIGELTACLNNLCRQYEKLTEDYGKEKAKQAMDELFWPYWKLDEDKTGNTPFYFIPHYKKTENNKTDNTPYTLTYPQQVVFHAICVYLTTCKEVNINKLKDWMHFVWNIVENSYIDKEQSISAIRFFGKGVNELPKFGDAVMPINASDDIITYLAGIDESQIKDTFSRRQLLEEISKAKQIKKGPDWKGKIYAAENFAFFKGAIAFLFNNEEGKVDWSCFDKKMETARLLFDKEGIRTEKRVETLHTLYSYCDSWELQFWWNAKIFTCTANTWKENILTKVNASNEYIYSKPVHHLLMGHSPSNETRSEKIRLLANESFVRFLVSENTNNWNLYIRHPHDALYYCGYKYGVMLNYPMRDTYLNRLLDAGIIELTDSNKRITGTGLFWGNLSINFIYHVNGKELYLQWYKQSNNKEYDIYLMTQGWDYKRRSIVLENEQGDRKQYYCFNIAEPSDGTSYIDSFCQQVEAEFAEFISEKNIQ</sequence>
<dbReference type="RefSeq" id="WP_149923658.1">
    <property type="nucleotide sequence ID" value="NZ_JADOZO010000074.1"/>
</dbReference>
<protein>
    <submittedName>
        <fullName evidence="2">DUF262 domain-containing protein</fullName>
    </submittedName>
</protein>
<evidence type="ECO:0000259" key="1">
    <source>
        <dbReference type="Pfam" id="PF03235"/>
    </source>
</evidence>
<evidence type="ECO:0000313" key="4">
    <source>
        <dbReference type="Proteomes" id="UP000421791"/>
    </source>
</evidence>
<keyword evidence="5" id="KW-1185">Reference proteome</keyword>
<dbReference type="Proteomes" id="UP000440198">
    <property type="component" value="Unassembled WGS sequence"/>
</dbReference>
<evidence type="ECO:0000313" key="2">
    <source>
        <dbReference type="EMBL" id="KAA5231188.1"/>
    </source>
</evidence>
<gene>
    <name evidence="3" type="ORF">F2Z09_06015</name>
    <name evidence="2" type="ORF">F2Z22_07210</name>
</gene>
<dbReference type="InterPro" id="IPR004919">
    <property type="entry name" value="GmrSD_N"/>
</dbReference>
<proteinExistence type="predicted"/>
<accession>A0A7J4YR15</accession>
<feature type="domain" description="GmrSD restriction endonucleases N-terminal" evidence="1">
    <location>
        <begin position="13"/>
        <end position="246"/>
    </location>
</feature>
<reference evidence="4 5" key="1">
    <citation type="journal article" date="2019" name="Nat. Med.">
        <title>A library of human gut bacterial isolates paired with longitudinal multiomics data enables mechanistic microbiome research.</title>
        <authorList>
            <person name="Poyet M."/>
            <person name="Groussin M."/>
            <person name="Gibbons S.M."/>
            <person name="Avila-Pacheco J."/>
            <person name="Jiang X."/>
            <person name="Kearney S.M."/>
            <person name="Perrotta A.R."/>
            <person name="Berdy B."/>
            <person name="Zhao S."/>
            <person name="Lieberman T.D."/>
            <person name="Swanson P.K."/>
            <person name="Smith M."/>
            <person name="Roesemann S."/>
            <person name="Alexander J.E."/>
            <person name="Rich S.A."/>
            <person name="Livny J."/>
            <person name="Vlamakis H."/>
            <person name="Clish C."/>
            <person name="Bullock K."/>
            <person name="Deik A."/>
            <person name="Scott J."/>
            <person name="Pierce K.A."/>
            <person name="Xavier R.J."/>
            <person name="Alm E.J."/>
        </authorList>
    </citation>
    <scope>NUCLEOTIDE SEQUENCE [LARGE SCALE GENOMIC DNA]</scope>
    <source>
        <strain evidence="3 5">BIOML-A2</strain>
        <strain evidence="2 4">BIOML-A6</strain>
    </source>
</reference>
<dbReference type="EMBL" id="VWAK01000007">
    <property type="protein sequence ID" value="KAA5231188.1"/>
    <property type="molecule type" value="Genomic_DNA"/>
</dbReference>
<evidence type="ECO:0000313" key="5">
    <source>
        <dbReference type="Proteomes" id="UP000440198"/>
    </source>
</evidence>
<comment type="caution">
    <text evidence="2">The sequence shown here is derived from an EMBL/GenBank/DDBJ whole genome shotgun (WGS) entry which is preliminary data.</text>
</comment>
<name>A0A7J4YR15_9BACE</name>